<protein>
    <recommendedName>
        <fullName evidence="2">Retroviral polymerase SH3-like domain-containing protein</fullName>
    </recommendedName>
</protein>
<dbReference type="AlphaFoldDB" id="A0A9Q0K982"/>
<dbReference type="Pfam" id="PF25597">
    <property type="entry name" value="SH3_retrovirus"/>
    <property type="match status" value="1"/>
</dbReference>
<keyword evidence="4" id="KW-1185">Reference proteome</keyword>
<feature type="domain" description="Retroviral polymerase SH3-like" evidence="2">
    <location>
        <begin position="56"/>
        <end position="116"/>
    </location>
</feature>
<dbReference type="OrthoDB" id="1751784at2759"/>
<comment type="caution">
    <text evidence="3">The sequence shown here is derived from an EMBL/GenBank/DDBJ whole genome shotgun (WGS) entry which is preliminary data.</text>
</comment>
<dbReference type="Proteomes" id="UP001141806">
    <property type="component" value="Unassembled WGS sequence"/>
</dbReference>
<feature type="compositionally biased region" description="Polar residues" evidence="1">
    <location>
        <begin position="138"/>
        <end position="152"/>
    </location>
</feature>
<dbReference type="InterPro" id="IPR057670">
    <property type="entry name" value="SH3_retrovirus"/>
</dbReference>
<reference evidence="3" key="1">
    <citation type="journal article" date="2023" name="Plant J.">
        <title>The genome of the king protea, Protea cynaroides.</title>
        <authorList>
            <person name="Chang J."/>
            <person name="Duong T.A."/>
            <person name="Schoeman C."/>
            <person name="Ma X."/>
            <person name="Roodt D."/>
            <person name="Barker N."/>
            <person name="Li Z."/>
            <person name="Van de Peer Y."/>
            <person name="Mizrachi E."/>
        </authorList>
    </citation>
    <scope>NUCLEOTIDE SEQUENCE</scope>
    <source>
        <tissue evidence="3">Young leaves</tissue>
    </source>
</reference>
<feature type="region of interest" description="Disordered" evidence="1">
    <location>
        <begin position="237"/>
        <end position="267"/>
    </location>
</feature>
<feature type="compositionally biased region" description="Gly residues" evidence="1">
    <location>
        <begin position="244"/>
        <end position="255"/>
    </location>
</feature>
<evidence type="ECO:0000256" key="1">
    <source>
        <dbReference type="SAM" id="MobiDB-lite"/>
    </source>
</evidence>
<name>A0A9Q0K982_9MAGN</name>
<accession>A0A9Q0K982</accession>
<dbReference type="EMBL" id="JAMYWD010000007">
    <property type="protein sequence ID" value="KAJ4966236.1"/>
    <property type="molecule type" value="Genomic_DNA"/>
</dbReference>
<evidence type="ECO:0000259" key="2">
    <source>
        <dbReference type="Pfam" id="PF25597"/>
    </source>
</evidence>
<sequence>MMAQANIPVRFWVEAFSSVVFVINRLQSTVLNLDNLLSVLFKKDPDHGMLRVFGVQCFPCLRSYAKNKMKPRSLACIFLGYNDVHKSYRCYYMATKRMYMSRHVIFNEEVFPLQPSQAQPTVSSLDSSYFQRWFADTTDSNPPSQPQNTSASPYFPQDDTVENTECYTPIVPNLAADNVPVSDNGLVPHHKYSLLFCTCPKYIFLETENTLMEPELTELQYLGKRCTSGYGVGAANNDGAANNGDGGAANSGSGAGLQSAGLRKEEE</sequence>
<gene>
    <name evidence="3" type="ORF">NE237_018085</name>
</gene>
<evidence type="ECO:0000313" key="4">
    <source>
        <dbReference type="Proteomes" id="UP001141806"/>
    </source>
</evidence>
<organism evidence="3 4">
    <name type="scientific">Protea cynaroides</name>
    <dbReference type="NCBI Taxonomy" id="273540"/>
    <lineage>
        <taxon>Eukaryota</taxon>
        <taxon>Viridiplantae</taxon>
        <taxon>Streptophyta</taxon>
        <taxon>Embryophyta</taxon>
        <taxon>Tracheophyta</taxon>
        <taxon>Spermatophyta</taxon>
        <taxon>Magnoliopsida</taxon>
        <taxon>Proteales</taxon>
        <taxon>Proteaceae</taxon>
        <taxon>Protea</taxon>
    </lineage>
</organism>
<evidence type="ECO:0000313" key="3">
    <source>
        <dbReference type="EMBL" id="KAJ4966236.1"/>
    </source>
</evidence>
<feature type="region of interest" description="Disordered" evidence="1">
    <location>
        <begin position="138"/>
        <end position="158"/>
    </location>
</feature>
<proteinExistence type="predicted"/>